<proteinExistence type="inferred from homology"/>
<dbReference type="InterPro" id="IPR041848">
    <property type="entry name" value="Ste18_fungal"/>
</dbReference>
<evidence type="ECO:0000256" key="1">
    <source>
        <dbReference type="ARBA" id="ARBA00004370"/>
    </source>
</evidence>
<reference evidence="6" key="1">
    <citation type="submission" date="2022-08" db="EMBL/GenBank/DDBJ databases">
        <authorList>
            <person name="Kallberg Y."/>
            <person name="Tangrot J."/>
            <person name="Rosling A."/>
        </authorList>
    </citation>
    <scope>NUCLEOTIDE SEQUENCE</scope>
    <source>
        <strain evidence="6">Wild A</strain>
    </source>
</reference>
<dbReference type="PANTHER" id="PTHR28189:SF1">
    <property type="entry name" value="GUANINE NUCLEOTIDE-BINDING PROTEIN SUBUNIT GAMMA"/>
    <property type="match status" value="1"/>
</dbReference>
<sequence>MQRHKQNGMAELKYRRLVELNQRLREDLDRPRVRVSEASTRIIKQFNNLRLTILHGNVTFYSLIRYCKNTRDFLVPSVWGPVDKRDDPYAPSGGGCNCIIM</sequence>
<dbReference type="GO" id="GO:0000750">
    <property type="term" value="P:pheromone-dependent signal transduction involved in conjugation with cellular fusion"/>
    <property type="evidence" value="ECO:0007669"/>
    <property type="project" value="InterPro"/>
</dbReference>
<evidence type="ECO:0000256" key="4">
    <source>
        <dbReference type="ARBA" id="ARBA00023224"/>
    </source>
</evidence>
<keyword evidence="4" id="KW-0807">Transducer</keyword>
<evidence type="ECO:0000313" key="7">
    <source>
        <dbReference type="Proteomes" id="UP001153678"/>
    </source>
</evidence>
<evidence type="ECO:0000313" key="6">
    <source>
        <dbReference type="EMBL" id="CAI2183960.1"/>
    </source>
</evidence>
<comment type="subcellular location">
    <subcellularLocation>
        <location evidence="1">Membrane</location>
    </subcellularLocation>
</comment>
<evidence type="ECO:0000256" key="3">
    <source>
        <dbReference type="ARBA" id="ARBA00023136"/>
    </source>
</evidence>
<dbReference type="GO" id="GO:0005834">
    <property type="term" value="C:heterotrimeric G-protein complex"/>
    <property type="evidence" value="ECO:0007669"/>
    <property type="project" value="TreeGrafter"/>
</dbReference>
<dbReference type="EMBL" id="CAMKVN010003179">
    <property type="protein sequence ID" value="CAI2183960.1"/>
    <property type="molecule type" value="Genomic_DNA"/>
</dbReference>
<dbReference type="GO" id="GO:0007186">
    <property type="term" value="P:G protein-coupled receptor signaling pathway"/>
    <property type="evidence" value="ECO:0007669"/>
    <property type="project" value="InterPro"/>
</dbReference>
<keyword evidence="7" id="KW-1185">Reference proteome</keyword>
<dbReference type="OrthoDB" id="19232at2759"/>
<gene>
    <name evidence="6" type="ORF">FWILDA_LOCUS11342</name>
</gene>
<dbReference type="AlphaFoldDB" id="A0A9W4SX94"/>
<protein>
    <submittedName>
        <fullName evidence="6">2696_t:CDS:1</fullName>
    </submittedName>
</protein>
<dbReference type="Pfam" id="PF00631">
    <property type="entry name" value="G-gamma"/>
    <property type="match status" value="1"/>
</dbReference>
<name>A0A9W4SX94_9GLOM</name>
<evidence type="ECO:0000256" key="2">
    <source>
        <dbReference type="ARBA" id="ARBA00007431"/>
    </source>
</evidence>
<keyword evidence="3" id="KW-0472">Membrane</keyword>
<dbReference type="GO" id="GO:0031681">
    <property type="term" value="F:G-protein beta-subunit binding"/>
    <property type="evidence" value="ECO:0007669"/>
    <property type="project" value="InterPro"/>
</dbReference>
<dbReference type="Proteomes" id="UP001153678">
    <property type="component" value="Unassembled WGS sequence"/>
</dbReference>
<feature type="domain" description="G protein gamma" evidence="5">
    <location>
        <begin position="10"/>
        <end position="101"/>
    </location>
</feature>
<accession>A0A9W4SX94</accession>
<comment type="similarity">
    <text evidence="2">Belongs to the G protein gamma family.</text>
</comment>
<evidence type="ECO:0000259" key="5">
    <source>
        <dbReference type="SMART" id="SM01224"/>
    </source>
</evidence>
<dbReference type="PANTHER" id="PTHR28189">
    <property type="entry name" value="GUANINE NUCLEOTIDE-BINDING PROTEIN SUBUNIT GAMMA"/>
    <property type="match status" value="1"/>
</dbReference>
<dbReference type="SMART" id="SM01224">
    <property type="entry name" value="G_gamma"/>
    <property type="match status" value="1"/>
</dbReference>
<comment type="caution">
    <text evidence="6">The sequence shown here is derived from an EMBL/GenBank/DDBJ whole genome shotgun (WGS) entry which is preliminary data.</text>
</comment>
<dbReference type="InterPro" id="IPR015898">
    <property type="entry name" value="G-protein_gamma-like_dom"/>
</dbReference>
<organism evidence="6 7">
    <name type="scientific">Funneliformis geosporum</name>
    <dbReference type="NCBI Taxonomy" id="1117311"/>
    <lineage>
        <taxon>Eukaryota</taxon>
        <taxon>Fungi</taxon>
        <taxon>Fungi incertae sedis</taxon>
        <taxon>Mucoromycota</taxon>
        <taxon>Glomeromycotina</taxon>
        <taxon>Glomeromycetes</taxon>
        <taxon>Glomerales</taxon>
        <taxon>Glomeraceae</taxon>
        <taxon>Funneliformis</taxon>
    </lineage>
</organism>